<organism evidence="1">
    <name type="scientific">Anguilla anguilla</name>
    <name type="common">European freshwater eel</name>
    <name type="synonym">Muraena anguilla</name>
    <dbReference type="NCBI Taxonomy" id="7936"/>
    <lineage>
        <taxon>Eukaryota</taxon>
        <taxon>Metazoa</taxon>
        <taxon>Chordata</taxon>
        <taxon>Craniata</taxon>
        <taxon>Vertebrata</taxon>
        <taxon>Euteleostomi</taxon>
        <taxon>Actinopterygii</taxon>
        <taxon>Neopterygii</taxon>
        <taxon>Teleostei</taxon>
        <taxon>Anguilliformes</taxon>
        <taxon>Anguillidae</taxon>
        <taxon>Anguilla</taxon>
    </lineage>
</organism>
<dbReference type="AlphaFoldDB" id="A0A0E9RYY2"/>
<name>A0A0E9RYY2_ANGAN</name>
<evidence type="ECO:0000313" key="1">
    <source>
        <dbReference type="EMBL" id="JAH33473.1"/>
    </source>
</evidence>
<proteinExistence type="predicted"/>
<dbReference type="EMBL" id="GBXM01075104">
    <property type="protein sequence ID" value="JAH33473.1"/>
    <property type="molecule type" value="Transcribed_RNA"/>
</dbReference>
<sequence>MKEQLYRNVVMCGIEHTGMLNVCSC</sequence>
<reference evidence="1" key="2">
    <citation type="journal article" date="2015" name="Fish Shellfish Immunol.">
        <title>Early steps in the European eel (Anguilla anguilla)-Vibrio vulnificus interaction in the gills: Role of the RtxA13 toxin.</title>
        <authorList>
            <person name="Callol A."/>
            <person name="Pajuelo D."/>
            <person name="Ebbesson L."/>
            <person name="Teles M."/>
            <person name="MacKenzie S."/>
            <person name="Amaro C."/>
        </authorList>
    </citation>
    <scope>NUCLEOTIDE SEQUENCE</scope>
</reference>
<protein>
    <submittedName>
        <fullName evidence="1">Uncharacterized protein</fullName>
    </submittedName>
</protein>
<accession>A0A0E9RYY2</accession>
<reference evidence="1" key="1">
    <citation type="submission" date="2014-11" db="EMBL/GenBank/DDBJ databases">
        <authorList>
            <person name="Amaro Gonzalez C."/>
        </authorList>
    </citation>
    <scope>NUCLEOTIDE SEQUENCE</scope>
</reference>